<dbReference type="Pfam" id="PF12746">
    <property type="entry name" value="GNAT_acetyltran"/>
    <property type="match status" value="1"/>
</dbReference>
<accession>A0A2V3WEL6</accession>
<name>A0A2V3WEL6_9BACI</name>
<sequence length="275" mass="31938">MIAELHKDDFHKCLGILNEQGQLEAKAIVTGINPGRIFVDNVETPKSGLIWLGNNDGFIFIGNEKNDQFNNALNPFIDHVIAPEAKEIGLTYFEGIGNHEQWNKTIEMLFEHRTLGIWLQRVYLFKKENYKDQSVPKIEERYTIHQINKPLYENKNNSIKNIEFLHSKILAFWSSPDCFFRKGIGYCIVHDNEIVSVCFSGFVVDHIHCIDIETLEIHQGKKLAQRLAHHFIKDCYENNMVAYWDCMDGNKPSIAVAENVGFFRLFNYVGYEFLF</sequence>
<comment type="caution">
    <text evidence="2">The sequence shown here is derived from an EMBL/GenBank/DDBJ whole genome shotgun (WGS) entry which is preliminary data.</text>
</comment>
<dbReference type="AlphaFoldDB" id="A0A2V3WEL6"/>
<gene>
    <name evidence="2" type="ORF">DFR56_101579</name>
</gene>
<feature type="domain" description="N-acetyltransferase" evidence="1">
    <location>
        <begin position="142"/>
        <end position="275"/>
    </location>
</feature>
<dbReference type="SUPFAM" id="SSF55729">
    <property type="entry name" value="Acyl-CoA N-acyltransferases (Nat)"/>
    <property type="match status" value="1"/>
</dbReference>
<dbReference type="GO" id="GO:0016747">
    <property type="term" value="F:acyltransferase activity, transferring groups other than amino-acyl groups"/>
    <property type="evidence" value="ECO:0007669"/>
    <property type="project" value="InterPro"/>
</dbReference>
<protein>
    <submittedName>
        <fullName evidence="2">GNAT acetyltransferase-like protein</fullName>
    </submittedName>
</protein>
<dbReference type="InterPro" id="IPR016181">
    <property type="entry name" value="Acyl_CoA_acyltransferase"/>
</dbReference>
<dbReference type="PANTHER" id="PTHR31143:SF2">
    <property type="entry name" value="FR47-LIKE DOMAIN-CONTAINING PROTEIN-RELATED"/>
    <property type="match status" value="1"/>
</dbReference>
<dbReference type="Gene3D" id="3.40.630.30">
    <property type="match status" value="1"/>
</dbReference>
<dbReference type="RefSeq" id="WP_110393903.1">
    <property type="nucleotide sequence ID" value="NZ_JBHUHB010000001.1"/>
</dbReference>
<organism evidence="2 3">
    <name type="scientific">Pseudogracilibacillus auburnensis</name>
    <dbReference type="NCBI Taxonomy" id="1494959"/>
    <lineage>
        <taxon>Bacteria</taxon>
        <taxon>Bacillati</taxon>
        <taxon>Bacillota</taxon>
        <taxon>Bacilli</taxon>
        <taxon>Bacillales</taxon>
        <taxon>Bacillaceae</taxon>
        <taxon>Pseudogracilibacillus</taxon>
    </lineage>
</organism>
<dbReference type="InterPro" id="IPR000182">
    <property type="entry name" value="GNAT_dom"/>
</dbReference>
<keyword evidence="2" id="KW-0808">Transferase</keyword>
<evidence type="ECO:0000313" key="2">
    <source>
        <dbReference type="EMBL" id="PXW90665.1"/>
    </source>
</evidence>
<dbReference type="EMBL" id="QJJQ01000001">
    <property type="protein sequence ID" value="PXW90665.1"/>
    <property type="molecule type" value="Genomic_DNA"/>
</dbReference>
<dbReference type="Proteomes" id="UP000247978">
    <property type="component" value="Unassembled WGS sequence"/>
</dbReference>
<dbReference type="InterPro" id="IPR027365">
    <property type="entry name" value="GNAT_acetyltra_YdfB-like"/>
</dbReference>
<dbReference type="PANTHER" id="PTHR31143">
    <property type="match status" value="1"/>
</dbReference>
<reference evidence="2 3" key="1">
    <citation type="submission" date="2018-05" db="EMBL/GenBank/DDBJ databases">
        <title>Genomic Encyclopedia of Type Strains, Phase IV (KMG-IV): sequencing the most valuable type-strain genomes for metagenomic binning, comparative biology and taxonomic classification.</title>
        <authorList>
            <person name="Goeker M."/>
        </authorList>
    </citation>
    <scope>NUCLEOTIDE SEQUENCE [LARGE SCALE GENOMIC DNA]</scope>
    <source>
        <strain evidence="2 3">DSM 28556</strain>
    </source>
</reference>
<keyword evidence="3" id="KW-1185">Reference proteome</keyword>
<dbReference type="PROSITE" id="PS51186">
    <property type="entry name" value="GNAT"/>
    <property type="match status" value="1"/>
</dbReference>
<evidence type="ECO:0000313" key="3">
    <source>
        <dbReference type="Proteomes" id="UP000247978"/>
    </source>
</evidence>
<dbReference type="OrthoDB" id="7054616at2"/>
<proteinExistence type="predicted"/>
<evidence type="ECO:0000259" key="1">
    <source>
        <dbReference type="PROSITE" id="PS51186"/>
    </source>
</evidence>